<protein>
    <submittedName>
        <fullName evidence="2">Uncharacterized protein</fullName>
    </submittedName>
</protein>
<dbReference type="EMBL" id="PUHQ01000042">
    <property type="protein sequence ID" value="KAG0660649.1"/>
    <property type="molecule type" value="Genomic_DNA"/>
</dbReference>
<feature type="compositionally biased region" description="Basic and acidic residues" evidence="1">
    <location>
        <begin position="33"/>
        <end position="49"/>
    </location>
</feature>
<evidence type="ECO:0000256" key="1">
    <source>
        <dbReference type="SAM" id="MobiDB-lite"/>
    </source>
</evidence>
<keyword evidence="3" id="KW-1185">Reference proteome</keyword>
<dbReference type="AlphaFoldDB" id="A0A9P7B5B3"/>
<reference evidence="2 3" key="1">
    <citation type="submission" date="2020-11" db="EMBL/GenBank/DDBJ databases">
        <title>Kefir isolates.</title>
        <authorList>
            <person name="Marcisauskas S."/>
            <person name="Kim Y."/>
            <person name="Blasche S."/>
        </authorList>
    </citation>
    <scope>NUCLEOTIDE SEQUENCE [LARGE SCALE GENOMIC DNA]</scope>
    <source>
        <strain evidence="2 3">KR</strain>
    </source>
</reference>
<sequence>MTTEPSAKFQQGLVISGDVLKHMSPESYKAHRILRDDVQAERERSKERSTCSNSRISEWRAAARAKQAPKDPKKQDRVHQQHHDAEEHLPYGGPTHGFLAENDGHGTLHAEAPSQPPHWESAYQPATRTNTTQLQVFKPQPSTVAHAMCDKSSEGGFGSNVYGPEIPWASEGVPEQTLPQAPLGCIAQPYYGGPLYRGDLSCSQQQDLNGPLPEEPAPYHPQWPQDWASLSVDNPFNPQQRPLGVYPYNGHQETQETPVSVQGPLCLPSTLPPYV</sequence>
<dbReference type="Proteomes" id="UP000777482">
    <property type="component" value="Unassembled WGS sequence"/>
</dbReference>
<feature type="compositionally biased region" description="Basic and acidic residues" evidence="1">
    <location>
        <begin position="68"/>
        <end position="89"/>
    </location>
</feature>
<evidence type="ECO:0000313" key="3">
    <source>
        <dbReference type="Proteomes" id="UP000777482"/>
    </source>
</evidence>
<evidence type="ECO:0000313" key="2">
    <source>
        <dbReference type="EMBL" id="KAG0660649.1"/>
    </source>
</evidence>
<accession>A0A9P7B5B3</accession>
<proteinExistence type="predicted"/>
<comment type="caution">
    <text evidence="2">The sequence shown here is derived from an EMBL/GenBank/DDBJ whole genome shotgun (WGS) entry which is preliminary data.</text>
</comment>
<gene>
    <name evidence="2" type="ORF">C6P46_004512</name>
</gene>
<organism evidence="2 3">
    <name type="scientific">Rhodotorula mucilaginosa</name>
    <name type="common">Yeast</name>
    <name type="synonym">Rhodotorula rubra</name>
    <dbReference type="NCBI Taxonomy" id="5537"/>
    <lineage>
        <taxon>Eukaryota</taxon>
        <taxon>Fungi</taxon>
        <taxon>Dikarya</taxon>
        <taxon>Basidiomycota</taxon>
        <taxon>Pucciniomycotina</taxon>
        <taxon>Microbotryomycetes</taxon>
        <taxon>Sporidiobolales</taxon>
        <taxon>Sporidiobolaceae</taxon>
        <taxon>Rhodotorula</taxon>
    </lineage>
</organism>
<feature type="region of interest" description="Disordered" evidence="1">
    <location>
        <begin position="31"/>
        <end position="122"/>
    </location>
</feature>
<name>A0A9P7B5B3_RHOMI</name>